<organism evidence="7 8">
    <name type="scientific">Candidatus Synechococcus spongiarum 142</name>
    <dbReference type="NCBI Taxonomy" id="1608213"/>
    <lineage>
        <taxon>Bacteria</taxon>
        <taxon>Bacillati</taxon>
        <taxon>Cyanobacteriota</taxon>
        <taxon>Cyanophyceae</taxon>
        <taxon>Synechococcales</taxon>
        <taxon>Synechococcaceae</taxon>
        <taxon>Synechococcus</taxon>
    </lineage>
</organism>
<dbReference type="Proteomes" id="UP000035054">
    <property type="component" value="Unassembled WGS sequence"/>
</dbReference>
<evidence type="ECO:0000313" key="8">
    <source>
        <dbReference type="Proteomes" id="UP000035054"/>
    </source>
</evidence>
<dbReference type="GO" id="GO:1904680">
    <property type="term" value="F:peptide transmembrane transporter activity"/>
    <property type="evidence" value="ECO:0007669"/>
    <property type="project" value="TreeGrafter"/>
</dbReference>
<name>A0A6N3X3I2_9SYNE</name>
<sequence length="542" mass="58362">MPMAKHGQPWLTLLVGLLGVSAVACAPSRAPDHLVVGTKGAISSLDPAKAYQTRALQLIRALGDPLYALSESGELIPRLAAEPPQVSADGLRVTVTLRDGVHFHDGSPLDGEAMAFSLQRFRDGGGSLSYLLDDVTSITVVGPLELALELREPYAPFRNLLSFAGLTPVPASAYAPCPDGVPAAEATDANELCLPADGFVGTGPYRLVSRSADGTQHRLERFDGYWGEPARSARIDLVSLENSTALFGALNNGEVDVLLSSSLEAEHQLELEKGAAAGRFATASSPPQTIEVLALATDRPPLDQVAVRQALAHALPRSLLSTRASQGLNTPLRSLIPDLFPAARPTWPALDIGKARQLLTTAGYCQGNPLEVDFTYRSNVPTDGLLALTWQEFLAAHLEDCLTMRIDGLESTTVYDQLDKGAFSMVMYDWAPDFLDPENYLRPMIGCNVHEGNMCKEGDAVYGGVFWFDDEAARLLEEQQNQAPDQRQDTLVALQERIAAGVPYIPVWQGRNRAWSQASVTGLGYDGSGWLRLDALGRPTPP</sequence>
<feature type="chain" id="PRO_5026747644" description="Solute-binding protein family 5 domain-containing protein" evidence="5">
    <location>
        <begin position="27"/>
        <end position="542"/>
    </location>
</feature>
<dbReference type="InterPro" id="IPR039424">
    <property type="entry name" value="SBP_5"/>
</dbReference>
<dbReference type="Gene3D" id="3.10.105.10">
    <property type="entry name" value="Dipeptide-binding Protein, Domain 3"/>
    <property type="match status" value="1"/>
</dbReference>
<keyword evidence="4 5" id="KW-0732">Signal</keyword>
<accession>A0A6N3X3I2</accession>
<evidence type="ECO:0000256" key="3">
    <source>
        <dbReference type="ARBA" id="ARBA00022448"/>
    </source>
</evidence>
<protein>
    <recommendedName>
        <fullName evidence="6">Solute-binding protein family 5 domain-containing protein</fullName>
    </recommendedName>
</protein>
<dbReference type="Gene3D" id="3.40.190.10">
    <property type="entry name" value="Periplasmic binding protein-like II"/>
    <property type="match status" value="1"/>
</dbReference>
<comment type="subcellular location">
    <subcellularLocation>
        <location evidence="1">Cell envelope</location>
    </subcellularLocation>
</comment>
<dbReference type="InterPro" id="IPR000914">
    <property type="entry name" value="SBP_5_dom"/>
</dbReference>
<dbReference type="SUPFAM" id="SSF53850">
    <property type="entry name" value="Periplasmic binding protein-like II"/>
    <property type="match status" value="1"/>
</dbReference>
<feature type="domain" description="Solute-binding protein family 5" evidence="6">
    <location>
        <begin position="74"/>
        <end position="447"/>
    </location>
</feature>
<evidence type="ECO:0000256" key="4">
    <source>
        <dbReference type="ARBA" id="ARBA00022729"/>
    </source>
</evidence>
<evidence type="ECO:0000256" key="1">
    <source>
        <dbReference type="ARBA" id="ARBA00004196"/>
    </source>
</evidence>
<dbReference type="Pfam" id="PF00496">
    <property type="entry name" value="SBP_bac_5"/>
    <property type="match status" value="1"/>
</dbReference>
<dbReference type="GO" id="GO:0030313">
    <property type="term" value="C:cell envelope"/>
    <property type="evidence" value="ECO:0007669"/>
    <property type="project" value="UniProtKB-SubCell"/>
</dbReference>
<reference evidence="7 8" key="1">
    <citation type="submission" date="2015-01" db="EMBL/GenBank/DDBJ databases">
        <title>Lifestyle Evolution in Cyanobacterial Symbionts of Sponges.</title>
        <authorList>
            <person name="Burgsdorf I."/>
            <person name="Slaby B.M."/>
            <person name="Handley K.M."/>
            <person name="Haber M."/>
            <person name="Blom J."/>
            <person name="Marshall C.W."/>
            <person name="Gilbert J.A."/>
            <person name="Hentschel U."/>
            <person name="Steindler L."/>
        </authorList>
    </citation>
    <scope>NUCLEOTIDE SEQUENCE [LARGE SCALE GENOMIC DNA]</scope>
    <source>
        <strain evidence="7">142</strain>
    </source>
</reference>
<keyword evidence="3" id="KW-0813">Transport</keyword>
<evidence type="ECO:0000256" key="2">
    <source>
        <dbReference type="ARBA" id="ARBA00005695"/>
    </source>
</evidence>
<dbReference type="GO" id="GO:0043190">
    <property type="term" value="C:ATP-binding cassette (ABC) transporter complex"/>
    <property type="evidence" value="ECO:0007669"/>
    <property type="project" value="InterPro"/>
</dbReference>
<gene>
    <name evidence="7" type="ORF">TH68_08330</name>
</gene>
<dbReference type="PANTHER" id="PTHR30290:SF10">
    <property type="entry name" value="PERIPLASMIC OLIGOPEPTIDE-BINDING PROTEIN-RELATED"/>
    <property type="match status" value="1"/>
</dbReference>
<dbReference type="InterPro" id="IPR030678">
    <property type="entry name" value="Peptide/Ni-bd"/>
</dbReference>
<comment type="caution">
    <text evidence="7">The sequence shown here is derived from an EMBL/GenBank/DDBJ whole genome shotgun (WGS) entry which is preliminary data.</text>
</comment>
<feature type="signal peptide" evidence="5">
    <location>
        <begin position="1"/>
        <end position="26"/>
    </location>
</feature>
<dbReference type="GO" id="GO:0042597">
    <property type="term" value="C:periplasmic space"/>
    <property type="evidence" value="ECO:0007669"/>
    <property type="project" value="UniProtKB-ARBA"/>
</dbReference>
<dbReference type="AlphaFoldDB" id="A0A6N3X3I2"/>
<evidence type="ECO:0000313" key="7">
    <source>
        <dbReference type="EMBL" id="KKZ11723.1"/>
    </source>
</evidence>
<proteinExistence type="inferred from homology"/>
<dbReference type="PROSITE" id="PS51257">
    <property type="entry name" value="PROKAR_LIPOPROTEIN"/>
    <property type="match status" value="1"/>
</dbReference>
<dbReference type="PIRSF" id="PIRSF002741">
    <property type="entry name" value="MppA"/>
    <property type="match status" value="1"/>
</dbReference>
<dbReference type="GO" id="GO:0015833">
    <property type="term" value="P:peptide transport"/>
    <property type="evidence" value="ECO:0007669"/>
    <property type="project" value="TreeGrafter"/>
</dbReference>
<evidence type="ECO:0000259" key="6">
    <source>
        <dbReference type="Pfam" id="PF00496"/>
    </source>
</evidence>
<dbReference type="EMBL" id="JXUO01000271">
    <property type="protein sequence ID" value="KKZ11723.1"/>
    <property type="molecule type" value="Genomic_DNA"/>
</dbReference>
<comment type="similarity">
    <text evidence="2">Belongs to the bacterial solute-binding protein 5 family.</text>
</comment>
<dbReference type="PANTHER" id="PTHR30290">
    <property type="entry name" value="PERIPLASMIC BINDING COMPONENT OF ABC TRANSPORTER"/>
    <property type="match status" value="1"/>
</dbReference>
<evidence type="ECO:0000256" key="5">
    <source>
        <dbReference type="SAM" id="SignalP"/>
    </source>
</evidence>